<reference evidence="3" key="3">
    <citation type="submission" date="2024-03" db="EMBL/GenBank/DDBJ databases">
        <title>The Genome Sequence of Enterococcus sp. DIV0238c.</title>
        <authorList>
            <consortium name="The Broad Institute Genomics Platform"/>
            <consortium name="The Broad Institute Microbial Omics Core"/>
            <consortium name="The Broad Institute Genomic Center for Infectious Diseases"/>
            <person name="Earl A."/>
            <person name="Manson A."/>
            <person name="Gilmore M."/>
            <person name="Schwartman J."/>
            <person name="Shea T."/>
            <person name="Abouelleil A."/>
            <person name="Cao P."/>
            <person name="Chapman S."/>
            <person name="Cusick C."/>
            <person name="Young S."/>
            <person name="Neafsey D."/>
            <person name="Nusbaum C."/>
            <person name="Birren B."/>
        </authorList>
    </citation>
    <scope>NUCLEOTIDE SEQUENCE</scope>
    <source>
        <strain evidence="3">9D6_DIV0238</strain>
    </source>
</reference>
<reference evidence="3" key="2">
    <citation type="submission" date="2017-05" db="EMBL/GenBank/DDBJ databases">
        <authorList>
            <consortium name="The Broad Institute Genomics Platform"/>
            <consortium name="The Broad Institute Genomic Center for Infectious Diseases"/>
            <person name="Earl A."/>
            <person name="Manson A."/>
            <person name="Schwartman J."/>
            <person name="Gilmore M."/>
            <person name="Abouelleil A."/>
            <person name="Cao P."/>
            <person name="Chapman S."/>
            <person name="Cusick C."/>
            <person name="Shea T."/>
            <person name="Young S."/>
            <person name="Neafsey D."/>
            <person name="Nusbaum C."/>
            <person name="Birren B."/>
        </authorList>
    </citation>
    <scope>NUCLEOTIDE SEQUENCE</scope>
    <source>
        <strain evidence="3">9D6_DIV0238</strain>
    </source>
</reference>
<dbReference type="EMBL" id="CP147246">
    <property type="protein sequence ID" value="WYJ94555.1"/>
    <property type="molecule type" value="Genomic_DNA"/>
</dbReference>
<gene>
    <name evidence="3" type="ORF">A5889_002068</name>
    <name evidence="2" type="ORF">A5889_002751</name>
</gene>
<keyword evidence="1" id="KW-0472">Membrane</keyword>
<dbReference type="AlphaFoldDB" id="A0A200IZR1"/>
<sequence>MTNIHFKEITTKTLNGDGLLLWGGLSGLGLGFATGAAIAILT</sequence>
<keyword evidence="1" id="KW-1133">Transmembrane helix</keyword>
<keyword evidence="4" id="KW-1185">Reference proteome</keyword>
<keyword evidence="1" id="KW-0812">Transmembrane</keyword>
<feature type="transmembrane region" description="Helical" evidence="1">
    <location>
        <begin position="20"/>
        <end position="41"/>
    </location>
</feature>
<accession>A0A200IZR1</accession>
<evidence type="ECO:0000313" key="4">
    <source>
        <dbReference type="Proteomes" id="UP000196151"/>
    </source>
</evidence>
<dbReference type="EMBL" id="NIBQ01000003">
    <property type="protein sequence ID" value="OUZ30463.1"/>
    <property type="molecule type" value="Genomic_DNA"/>
</dbReference>
<proteinExistence type="predicted"/>
<name>A0A200IZR1_9ENTE</name>
<reference evidence="2" key="1">
    <citation type="submission" date="2017-05" db="EMBL/GenBank/DDBJ databases">
        <title>The Genome Sequence of Enterococcus sp. 9D6_DIV0238.</title>
        <authorList>
            <consortium name="The Broad Institute Genomics Platform"/>
            <consortium name="The Broad Institute Genomic Center for Infectious Diseases"/>
            <person name="Earl A."/>
            <person name="Manson A."/>
            <person name="Schwartman J."/>
            <person name="Gilmore M."/>
            <person name="Abouelleil A."/>
            <person name="Cao P."/>
            <person name="Chapman S."/>
            <person name="Cusick C."/>
            <person name="Shea T."/>
            <person name="Young S."/>
            <person name="Neafsey D."/>
            <person name="Nusbaum C."/>
            <person name="Birren B."/>
        </authorList>
    </citation>
    <scope>NUCLEOTIDE SEQUENCE [LARGE SCALE GENOMIC DNA]</scope>
    <source>
        <strain evidence="2">9D6_DIV0238</strain>
    </source>
</reference>
<evidence type="ECO:0000313" key="2">
    <source>
        <dbReference type="EMBL" id="OUZ30463.1"/>
    </source>
</evidence>
<evidence type="ECO:0000256" key="1">
    <source>
        <dbReference type="SAM" id="Phobius"/>
    </source>
</evidence>
<evidence type="ECO:0000313" key="3">
    <source>
        <dbReference type="EMBL" id="WYJ94555.1"/>
    </source>
</evidence>
<dbReference type="RefSeq" id="WP_254909571.1">
    <property type="nucleotide sequence ID" value="NZ_CP147246.1"/>
</dbReference>
<protein>
    <submittedName>
        <fullName evidence="2">Uncharacterized protein</fullName>
    </submittedName>
</protein>
<organism evidence="2">
    <name type="scientific">Candidatus Enterococcus dunnyi</name>
    <dbReference type="NCBI Taxonomy" id="1834192"/>
    <lineage>
        <taxon>Bacteria</taxon>
        <taxon>Bacillati</taxon>
        <taxon>Bacillota</taxon>
        <taxon>Bacilli</taxon>
        <taxon>Lactobacillales</taxon>
        <taxon>Enterococcaceae</taxon>
        <taxon>Enterococcus</taxon>
    </lineage>
</organism>
<dbReference type="Proteomes" id="UP000196151">
    <property type="component" value="Chromosome"/>
</dbReference>